<dbReference type="PANTHER" id="PTHR43401:SF2">
    <property type="entry name" value="L-THREONINE 3-DEHYDROGENASE"/>
    <property type="match status" value="1"/>
</dbReference>
<name>A0ABY5VFN4_9FIRM</name>
<evidence type="ECO:0000256" key="2">
    <source>
        <dbReference type="ARBA" id="ARBA00022833"/>
    </source>
</evidence>
<dbReference type="InterPro" id="IPR013149">
    <property type="entry name" value="ADH-like_C"/>
</dbReference>
<dbReference type="Pfam" id="PF00107">
    <property type="entry name" value="ADH_zinc_N"/>
    <property type="match status" value="1"/>
</dbReference>
<evidence type="ECO:0000256" key="3">
    <source>
        <dbReference type="ARBA" id="ARBA00023002"/>
    </source>
</evidence>
<dbReference type="SMART" id="SM00829">
    <property type="entry name" value="PKS_ER"/>
    <property type="match status" value="1"/>
</dbReference>
<dbReference type="InterPro" id="IPR013154">
    <property type="entry name" value="ADH-like_N"/>
</dbReference>
<keyword evidence="1" id="KW-0479">Metal-binding</keyword>
<dbReference type="InterPro" id="IPR020843">
    <property type="entry name" value="ER"/>
</dbReference>
<dbReference type="SUPFAM" id="SSF51735">
    <property type="entry name" value="NAD(P)-binding Rossmann-fold domains"/>
    <property type="match status" value="1"/>
</dbReference>
<dbReference type="InterPro" id="IPR011032">
    <property type="entry name" value="GroES-like_sf"/>
</dbReference>
<feature type="domain" description="Enoyl reductase (ER)" evidence="4">
    <location>
        <begin position="10"/>
        <end position="338"/>
    </location>
</feature>
<dbReference type="Gene3D" id="3.40.50.720">
    <property type="entry name" value="NAD(P)-binding Rossmann-like Domain"/>
    <property type="match status" value="1"/>
</dbReference>
<reference evidence="5" key="1">
    <citation type="journal article" date="2022" name="Cell">
        <title>Design, construction, and in vivo augmentation of a complex gut microbiome.</title>
        <authorList>
            <person name="Cheng A.G."/>
            <person name="Ho P.Y."/>
            <person name="Aranda-Diaz A."/>
            <person name="Jain S."/>
            <person name="Yu F.B."/>
            <person name="Meng X."/>
            <person name="Wang M."/>
            <person name="Iakiviak M."/>
            <person name="Nagashima K."/>
            <person name="Zhao A."/>
            <person name="Murugkar P."/>
            <person name="Patil A."/>
            <person name="Atabakhsh K."/>
            <person name="Weakley A."/>
            <person name="Yan J."/>
            <person name="Brumbaugh A.R."/>
            <person name="Higginbottom S."/>
            <person name="Dimas A."/>
            <person name="Shiver A.L."/>
            <person name="Deutschbauer A."/>
            <person name="Neff N."/>
            <person name="Sonnenburg J.L."/>
            <person name="Huang K.C."/>
            <person name="Fischbach M.A."/>
        </authorList>
    </citation>
    <scope>NUCLEOTIDE SEQUENCE</scope>
    <source>
        <strain evidence="5">DSM 19829</strain>
    </source>
</reference>
<evidence type="ECO:0000256" key="1">
    <source>
        <dbReference type="ARBA" id="ARBA00022723"/>
    </source>
</evidence>
<dbReference type="EMBL" id="CP102290">
    <property type="protein sequence ID" value="UWP58293.1"/>
    <property type="molecule type" value="Genomic_DNA"/>
</dbReference>
<keyword evidence="6" id="KW-1185">Reference proteome</keyword>
<organism evidence="5 6">
    <name type="scientific">Ruminococcus gauvreauii</name>
    <dbReference type="NCBI Taxonomy" id="438033"/>
    <lineage>
        <taxon>Bacteria</taxon>
        <taxon>Bacillati</taxon>
        <taxon>Bacillota</taxon>
        <taxon>Clostridia</taxon>
        <taxon>Eubacteriales</taxon>
        <taxon>Oscillospiraceae</taxon>
        <taxon>Ruminococcus</taxon>
    </lineage>
</organism>
<evidence type="ECO:0000259" key="4">
    <source>
        <dbReference type="SMART" id="SM00829"/>
    </source>
</evidence>
<dbReference type="InterPro" id="IPR050129">
    <property type="entry name" value="Zn_alcohol_dh"/>
</dbReference>
<protein>
    <submittedName>
        <fullName evidence="5">Alcohol dehydrogenase catalytic domain-containing protein</fullName>
    </submittedName>
</protein>
<dbReference type="SUPFAM" id="SSF50129">
    <property type="entry name" value="GroES-like"/>
    <property type="match status" value="1"/>
</dbReference>
<accession>A0ABY5VFN4</accession>
<dbReference type="Gene3D" id="3.90.180.10">
    <property type="entry name" value="Medium-chain alcohol dehydrogenases, catalytic domain"/>
    <property type="match status" value="1"/>
</dbReference>
<dbReference type="InterPro" id="IPR036291">
    <property type="entry name" value="NAD(P)-bd_dom_sf"/>
</dbReference>
<sequence length="340" mass="36845">MKALVKEGKGREGMVLKDIPVPEPEPGEVRIAIKAAGICGSDIHAMLDERKTALPVVLGHEFVGMIEKMCGDCGDLKVGDWVTGIPACYNCGECIYCQKGEVTLCPDHKSVGVFKNGSMAEYMVMPAKFCYKVAEDSEDKINYAAAEPLACAVRGVYERIDVKPGDVAVVSGPGAVGLFTLQALKSRGAYVIVSGLPADHHRLEMAKRLGADRVVDSFEQLQEAVYAKNPEGADIVCEASGAAPSLDVCFRIIKIHGTLLQIGMYGSDIKCNFNTLFDKELYVTSTNSTATTTWEITMDLLNKCKVDLSPIISLKLPLEEWEKGFDATINKTAFKVLLIP</sequence>
<dbReference type="PANTHER" id="PTHR43401">
    <property type="entry name" value="L-THREONINE 3-DEHYDROGENASE"/>
    <property type="match status" value="1"/>
</dbReference>
<keyword evidence="2" id="KW-0862">Zinc</keyword>
<keyword evidence="3" id="KW-0560">Oxidoreductase</keyword>
<proteinExistence type="predicted"/>
<dbReference type="RefSeq" id="WP_028529404.1">
    <property type="nucleotide sequence ID" value="NZ_CABLBR010000024.1"/>
</dbReference>
<gene>
    <name evidence="5" type="ORF">NQ502_12995</name>
</gene>
<dbReference type="Pfam" id="PF08240">
    <property type="entry name" value="ADH_N"/>
    <property type="match status" value="1"/>
</dbReference>
<evidence type="ECO:0000313" key="5">
    <source>
        <dbReference type="EMBL" id="UWP58293.1"/>
    </source>
</evidence>
<dbReference type="Proteomes" id="UP001060164">
    <property type="component" value="Chromosome"/>
</dbReference>
<evidence type="ECO:0000313" key="6">
    <source>
        <dbReference type="Proteomes" id="UP001060164"/>
    </source>
</evidence>